<evidence type="ECO:0000313" key="1">
    <source>
        <dbReference type="EMBL" id="RAQ25546.1"/>
    </source>
</evidence>
<sequence length="59" mass="6922">MVSEFCPRKEIKNEVVAAVSDGQLFYGCKRNDINIEKKALIVKIIFYFSANFHFNLKYM</sequence>
<protein>
    <submittedName>
        <fullName evidence="1">Uncharacterized protein</fullName>
    </submittedName>
</protein>
<proteinExistence type="predicted"/>
<accession>A0A328U9Q4</accession>
<comment type="caution">
    <text evidence="1">The sequence shown here is derived from an EMBL/GenBank/DDBJ whole genome shotgun (WGS) entry which is preliminary data.</text>
</comment>
<keyword evidence="2" id="KW-1185">Reference proteome</keyword>
<organism evidence="1 2">
    <name type="scientific">Hydrogeniiclostridium mannosilyticum</name>
    <dbReference type="NCBI Taxonomy" id="2764322"/>
    <lineage>
        <taxon>Bacteria</taxon>
        <taxon>Bacillati</taxon>
        <taxon>Bacillota</taxon>
        <taxon>Clostridia</taxon>
        <taxon>Eubacteriales</taxon>
        <taxon>Acutalibacteraceae</taxon>
        <taxon>Hydrogeniiclostridium</taxon>
    </lineage>
</organism>
<evidence type="ECO:0000313" key="2">
    <source>
        <dbReference type="Proteomes" id="UP000249377"/>
    </source>
</evidence>
<reference evidence="1 2" key="1">
    <citation type="submission" date="2018-06" db="EMBL/GenBank/DDBJ databases">
        <title>Noncontiguous genome sequence of Ruminococcaceae bacterium ASD2818.</title>
        <authorList>
            <person name="Chaplin A.V."/>
            <person name="Sokolova S.R."/>
            <person name="Kochetkova T.O."/>
            <person name="Goltsov A.Y."/>
            <person name="Trofimov D.Y."/>
            <person name="Efimov B.A."/>
        </authorList>
    </citation>
    <scope>NUCLEOTIDE SEQUENCE [LARGE SCALE GENOMIC DNA]</scope>
    <source>
        <strain evidence="1 2">ASD2818</strain>
    </source>
</reference>
<gene>
    <name evidence="1" type="ORF">DPQ25_11050</name>
</gene>
<name>A0A328U9Q4_9FIRM</name>
<dbReference type="Proteomes" id="UP000249377">
    <property type="component" value="Unassembled WGS sequence"/>
</dbReference>
<dbReference type="EMBL" id="QLYR01000008">
    <property type="protein sequence ID" value="RAQ25546.1"/>
    <property type="molecule type" value="Genomic_DNA"/>
</dbReference>
<dbReference type="AlphaFoldDB" id="A0A328U9Q4"/>